<evidence type="ECO:0000259" key="8">
    <source>
        <dbReference type="Pfam" id="PF01490"/>
    </source>
</evidence>
<comment type="subcellular location">
    <subcellularLocation>
        <location evidence="1">Membrane</location>
    </subcellularLocation>
</comment>
<feature type="transmembrane region" description="Helical" evidence="7">
    <location>
        <begin position="100"/>
        <end position="120"/>
    </location>
</feature>
<dbReference type="EMBL" id="AMZH03000761">
    <property type="protein sequence ID" value="RRT82111.1"/>
    <property type="molecule type" value="Genomic_DNA"/>
</dbReference>
<evidence type="ECO:0000256" key="2">
    <source>
        <dbReference type="ARBA" id="ARBA00022448"/>
    </source>
</evidence>
<evidence type="ECO:0000256" key="1">
    <source>
        <dbReference type="ARBA" id="ARBA00004370"/>
    </source>
</evidence>
<protein>
    <recommendedName>
        <fullName evidence="8">Amino acid transporter transmembrane domain-containing protein</fullName>
    </recommendedName>
</protein>
<gene>
    <name evidence="9" type="ORF">B296_00001038</name>
</gene>
<evidence type="ECO:0000256" key="7">
    <source>
        <dbReference type="SAM" id="Phobius"/>
    </source>
</evidence>
<keyword evidence="5 7" id="KW-1133">Transmembrane helix</keyword>
<evidence type="ECO:0000313" key="9">
    <source>
        <dbReference type="EMBL" id="RRT82111.1"/>
    </source>
</evidence>
<keyword evidence="4" id="KW-0029">Amino-acid transport</keyword>
<evidence type="ECO:0000313" key="10">
    <source>
        <dbReference type="Proteomes" id="UP000287651"/>
    </source>
</evidence>
<dbReference type="GO" id="GO:0016020">
    <property type="term" value="C:membrane"/>
    <property type="evidence" value="ECO:0007669"/>
    <property type="project" value="UniProtKB-SubCell"/>
</dbReference>
<comment type="caution">
    <text evidence="9">The sequence shown here is derived from an EMBL/GenBank/DDBJ whole genome shotgun (WGS) entry which is preliminary data.</text>
</comment>
<evidence type="ECO:0000256" key="6">
    <source>
        <dbReference type="ARBA" id="ARBA00023136"/>
    </source>
</evidence>
<evidence type="ECO:0000256" key="4">
    <source>
        <dbReference type="ARBA" id="ARBA00022970"/>
    </source>
</evidence>
<dbReference type="GO" id="GO:0006865">
    <property type="term" value="P:amino acid transport"/>
    <property type="evidence" value="ECO:0007669"/>
    <property type="project" value="UniProtKB-KW"/>
</dbReference>
<feature type="transmembrane region" description="Helical" evidence="7">
    <location>
        <begin position="24"/>
        <end position="50"/>
    </location>
</feature>
<keyword evidence="6 7" id="KW-0472">Membrane</keyword>
<dbReference type="Proteomes" id="UP000287651">
    <property type="component" value="Unassembled WGS sequence"/>
</dbReference>
<feature type="domain" description="Amino acid transporter transmembrane" evidence="8">
    <location>
        <begin position="2"/>
        <end position="199"/>
    </location>
</feature>
<evidence type="ECO:0000256" key="3">
    <source>
        <dbReference type="ARBA" id="ARBA00022692"/>
    </source>
</evidence>
<proteinExistence type="predicted"/>
<dbReference type="AlphaFoldDB" id="A0A427B0S8"/>
<keyword evidence="3 7" id="KW-0812">Transmembrane</keyword>
<sequence length="217" mass="24123">MLVTGFNCAYVLSFSNLMLVPLGWAWGLTCLAVVGAFAYYANWFLAGLHVIDGHRFIRYRDLMGFICDHVFSFHCDQVFTRSPLKPSAQAINSEFSNSPLRLQVFISATGVVYFIFAYFVPTMSAMRNWLATSAVLTVTYDVVLAAILVKDEAQLDEGKANKIKDYNVHGSELQKVFNAFGAIAAILVCNTSGLLPEIQVRKKTDWVLLESLLGYAP</sequence>
<dbReference type="InterPro" id="IPR013057">
    <property type="entry name" value="AA_transpt_TM"/>
</dbReference>
<accession>A0A427B0S8</accession>
<dbReference type="Pfam" id="PF01490">
    <property type="entry name" value="Aa_trans"/>
    <property type="match status" value="1"/>
</dbReference>
<name>A0A427B0S8_ENSVE</name>
<dbReference type="PANTHER" id="PTHR48017">
    <property type="entry name" value="OS05G0424000 PROTEIN-RELATED"/>
    <property type="match status" value="1"/>
</dbReference>
<keyword evidence="2" id="KW-0813">Transport</keyword>
<evidence type="ECO:0000256" key="5">
    <source>
        <dbReference type="ARBA" id="ARBA00022989"/>
    </source>
</evidence>
<reference evidence="9 10" key="1">
    <citation type="journal article" date="2014" name="Agronomy (Basel)">
        <title>A Draft Genome Sequence for Ensete ventricosum, the Drought-Tolerant Tree Against Hunger.</title>
        <authorList>
            <person name="Harrison J."/>
            <person name="Moore K.A."/>
            <person name="Paszkiewicz K."/>
            <person name="Jones T."/>
            <person name="Grant M."/>
            <person name="Ambacheew D."/>
            <person name="Muzemil S."/>
            <person name="Studholme D.J."/>
        </authorList>
    </citation>
    <scope>NUCLEOTIDE SEQUENCE [LARGE SCALE GENOMIC DNA]</scope>
</reference>
<organism evidence="9 10">
    <name type="scientific">Ensete ventricosum</name>
    <name type="common">Abyssinian banana</name>
    <name type="synonym">Musa ensete</name>
    <dbReference type="NCBI Taxonomy" id="4639"/>
    <lineage>
        <taxon>Eukaryota</taxon>
        <taxon>Viridiplantae</taxon>
        <taxon>Streptophyta</taxon>
        <taxon>Embryophyta</taxon>
        <taxon>Tracheophyta</taxon>
        <taxon>Spermatophyta</taxon>
        <taxon>Magnoliopsida</taxon>
        <taxon>Liliopsida</taxon>
        <taxon>Zingiberales</taxon>
        <taxon>Musaceae</taxon>
        <taxon>Ensete</taxon>
    </lineage>
</organism>
<feature type="transmembrane region" description="Helical" evidence="7">
    <location>
        <begin position="176"/>
        <end position="195"/>
    </location>
</feature>